<dbReference type="InterPro" id="IPR004033">
    <property type="entry name" value="UbiE/COQ5_MeTrFase"/>
</dbReference>
<dbReference type="PANTHER" id="PTHR43591:SF24">
    <property type="entry name" value="2-METHOXY-6-POLYPRENYL-1,4-BENZOQUINOL METHYLASE, MITOCHONDRIAL"/>
    <property type="match status" value="1"/>
</dbReference>
<dbReference type="Gene3D" id="3.40.50.150">
    <property type="entry name" value="Vaccinia Virus protein VP39"/>
    <property type="match status" value="1"/>
</dbReference>
<dbReference type="GO" id="GO:0009234">
    <property type="term" value="P:menaquinone biosynthetic process"/>
    <property type="evidence" value="ECO:0007669"/>
    <property type="project" value="UniProtKB-UniRule"/>
</dbReference>
<evidence type="ECO:0000256" key="3">
    <source>
        <dbReference type="ARBA" id="ARBA00022679"/>
    </source>
</evidence>
<comment type="pathway">
    <text evidence="5">Quinol/quinone metabolism; menaquinone biosynthesis; menaquinol from 1,4-dihydroxy-2-naphthoate: step 2/2.</text>
</comment>
<proteinExistence type="inferred from homology"/>
<dbReference type="HAMAP" id="MF_01813">
    <property type="entry name" value="MenG_UbiE_methyltr"/>
    <property type="match status" value="1"/>
</dbReference>
<dbReference type="CDD" id="cd02440">
    <property type="entry name" value="AdoMet_MTases"/>
    <property type="match status" value="1"/>
</dbReference>
<feature type="binding site" evidence="5">
    <location>
        <position position="66"/>
    </location>
    <ligand>
        <name>S-adenosyl-L-methionine</name>
        <dbReference type="ChEBI" id="CHEBI:59789"/>
    </ligand>
</feature>
<dbReference type="Proteomes" id="UP000199513">
    <property type="component" value="Unassembled WGS sequence"/>
</dbReference>
<dbReference type="UniPathway" id="UPA00079">
    <property type="reaction ID" value="UER00169"/>
</dbReference>
<comment type="catalytic activity">
    <reaction evidence="5">
        <text>a 2-demethylmenaquinol + S-adenosyl-L-methionine = a menaquinol + S-adenosyl-L-homocysteine + H(+)</text>
        <dbReference type="Rhea" id="RHEA:42640"/>
        <dbReference type="Rhea" id="RHEA-COMP:9539"/>
        <dbReference type="Rhea" id="RHEA-COMP:9563"/>
        <dbReference type="ChEBI" id="CHEBI:15378"/>
        <dbReference type="ChEBI" id="CHEBI:18151"/>
        <dbReference type="ChEBI" id="CHEBI:55437"/>
        <dbReference type="ChEBI" id="CHEBI:57856"/>
        <dbReference type="ChEBI" id="CHEBI:59789"/>
        <dbReference type="EC" id="2.1.1.163"/>
    </reaction>
</comment>
<feature type="binding site" evidence="5">
    <location>
        <position position="85"/>
    </location>
    <ligand>
        <name>S-adenosyl-L-methionine</name>
        <dbReference type="ChEBI" id="CHEBI:59789"/>
    </ligand>
</feature>
<keyword evidence="1 5" id="KW-0474">Menaquinone biosynthesis</keyword>
<protein>
    <recommendedName>
        <fullName evidence="5">Demethylmenaquinone methyltransferase</fullName>
        <ecNumber evidence="5">2.1.1.163</ecNumber>
    </recommendedName>
</protein>
<dbReference type="AlphaFoldDB" id="A0A1I2D5Y5"/>
<reference evidence="7" key="1">
    <citation type="submission" date="2016-10" db="EMBL/GenBank/DDBJ databases">
        <authorList>
            <person name="Varghese N."/>
            <person name="Submissions S."/>
        </authorList>
    </citation>
    <scope>NUCLEOTIDE SEQUENCE [LARGE SCALE GENOMIC DNA]</scope>
    <source>
        <strain>GEY</strain>
        <strain evidence="7">DSM 9560</strain>
    </source>
</reference>
<evidence type="ECO:0000256" key="5">
    <source>
        <dbReference type="HAMAP-Rule" id="MF_01813"/>
    </source>
</evidence>
<comment type="function">
    <text evidence="5">Methyltransferase required for the conversion of demethylmenaquinol (DMKH2) to menaquinol (MKH2).</text>
</comment>
<feature type="binding site" evidence="5">
    <location>
        <position position="130"/>
    </location>
    <ligand>
        <name>S-adenosyl-L-methionine</name>
        <dbReference type="ChEBI" id="CHEBI:59789"/>
    </ligand>
</feature>
<evidence type="ECO:0000313" key="7">
    <source>
        <dbReference type="Proteomes" id="UP000199513"/>
    </source>
</evidence>
<dbReference type="Pfam" id="PF01209">
    <property type="entry name" value="Ubie_methyltran"/>
    <property type="match status" value="1"/>
</dbReference>
<feature type="binding site" evidence="5">
    <location>
        <begin position="113"/>
        <end position="114"/>
    </location>
    <ligand>
        <name>S-adenosyl-L-methionine</name>
        <dbReference type="ChEBI" id="CHEBI:59789"/>
    </ligand>
</feature>
<dbReference type="EMBL" id="FONY01000006">
    <property type="protein sequence ID" value="SFE75929.1"/>
    <property type="molecule type" value="Genomic_DNA"/>
</dbReference>
<dbReference type="OrthoDB" id="9808140at2"/>
<dbReference type="NCBIfam" id="TIGR01934">
    <property type="entry name" value="MenG_MenH_UbiE"/>
    <property type="match status" value="1"/>
</dbReference>
<dbReference type="EC" id="2.1.1.163" evidence="5"/>
<dbReference type="GO" id="GO:0043770">
    <property type="term" value="F:demethylmenaquinone methyltransferase activity"/>
    <property type="evidence" value="ECO:0007669"/>
    <property type="project" value="UniProtKB-UniRule"/>
</dbReference>
<evidence type="ECO:0000256" key="2">
    <source>
        <dbReference type="ARBA" id="ARBA00022603"/>
    </source>
</evidence>
<dbReference type="InterPro" id="IPR029063">
    <property type="entry name" value="SAM-dependent_MTases_sf"/>
</dbReference>
<keyword evidence="3 5" id="KW-0808">Transferase</keyword>
<evidence type="ECO:0000313" key="6">
    <source>
        <dbReference type="EMBL" id="SFE75929.1"/>
    </source>
</evidence>
<comment type="similarity">
    <text evidence="5">Belongs to the class I-like SAM-binding methyltransferase superfamily. MenG/UbiE family.</text>
</comment>
<dbReference type="PROSITE" id="PS01183">
    <property type="entry name" value="UBIE_1"/>
    <property type="match status" value="1"/>
</dbReference>
<organism evidence="6 7">
    <name type="scientific">Thermoflexibacter ruber</name>
    <dbReference type="NCBI Taxonomy" id="1003"/>
    <lineage>
        <taxon>Bacteria</taxon>
        <taxon>Pseudomonadati</taxon>
        <taxon>Bacteroidota</taxon>
        <taxon>Cytophagia</taxon>
        <taxon>Cytophagales</taxon>
        <taxon>Thermoflexibacteraceae</taxon>
        <taxon>Thermoflexibacter</taxon>
    </lineage>
</organism>
<dbReference type="SUPFAM" id="SSF53335">
    <property type="entry name" value="S-adenosyl-L-methionine-dependent methyltransferases"/>
    <property type="match status" value="1"/>
</dbReference>
<keyword evidence="2 5" id="KW-0489">Methyltransferase</keyword>
<name>A0A1I2D5Y5_9BACT</name>
<dbReference type="GO" id="GO:0032259">
    <property type="term" value="P:methylation"/>
    <property type="evidence" value="ECO:0007669"/>
    <property type="project" value="UniProtKB-KW"/>
</dbReference>
<gene>
    <name evidence="5" type="primary">menG</name>
    <name evidence="6" type="ORF">SAMN04488541_100681</name>
</gene>
<keyword evidence="7" id="KW-1185">Reference proteome</keyword>
<accession>A0A1I2D5Y5</accession>
<dbReference type="STRING" id="1003.SAMN04488541_100681"/>
<evidence type="ECO:0000256" key="1">
    <source>
        <dbReference type="ARBA" id="ARBA00022428"/>
    </source>
</evidence>
<sequence length="241" mass="27161">MTVVPYKDQSKSKKEQVAQMFDNISPKYDLLNRVLSMGIDVSWRKKAITMLEKEQPKLILDVATGTADFALEALSLNPEKIIGVDISEGMLNLGKEKIAKMNLSHKIELQMGDSERLLFADETFDAVIVSFGVRNFENLEKGLQDIYRVLKKGGTLIVLEFSQPQGFIFSRLYHFYSKYILPTIGKIVSKDDAAYTYLPESVKAFPFGKDFLAIMEKVGFTKTEAKELTFGISSIYKGKKG</sequence>
<dbReference type="NCBIfam" id="NF001244">
    <property type="entry name" value="PRK00216.1-5"/>
    <property type="match status" value="1"/>
</dbReference>
<dbReference type="PROSITE" id="PS51608">
    <property type="entry name" value="SAM_MT_UBIE"/>
    <property type="match status" value="1"/>
</dbReference>
<dbReference type="RefSeq" id="WP_091541032.1">
    <property type="nucleotide sequence ID" value="NZ_FONY01000006.1"/>
</dbReference>
<dbReference type="PANTHER" id="PTHR43591">
    <property type="entry name" value="METHYLTRANSFERASE"/>
    <property type="match status" value="1"/>
</dbReference>
<keyword evidence="4 5" id="KW-0949">S-adenosyl-L-methionine</keyword>
<dbReference type="PROSITE" id="PS01184">
    <property type="entry name" value="UBIE_2"/>
    <property type="match status" value="1"/>
</dbReference>
<dbReference type="InterPro" id="IPR023576">
    <property type="entry name" value="UbiE/COQ5_MeTrFase_CS"/>
</dbReference>
<evidence type="ECO:0000256" key="4">
    <source>
        <dbReference type="ARBA" id="ARBA00022691"/>
    </source>
</evidence>